<evidence type="ECO:0000256" key="1">
    <source>
        <dbReference type="SAM" id="MobiDB-lite"/>
    </source>
</evidence>
<keyword evidence="3" id="KW-1185">Reference proteome</keyword>
<name>A0A182QH75_9DIPT</name>
<reference evidence="2" key="2">
    <citation type="submission" date="2020-05" db="UniProtKB">
        <authorList>
            <consortium name="EnsemblMetazoa"/>
        </authorList>
    </citation>
    <scope>IDENTIFICATION</scope>
    <source>
        <strain evidence="2">FAR1</strain>
    </source>
</reference>
<proteinExistence type="predicted"/>
<accession>A0A182QH75</accession>
<dbReference type="AlphaFoldDB" id="A0A182QH75"/>
<organism evidence="2 3">
    <name type="scientific">Anopheles farauti</name>
    <dbReference type="NCBI Taxonomy" id="69004"/>
    <lineage>
        <taxon>Eukaryota</taxon>
        <taxon>Metazoa</taxon>
        <taxon>Ecdysozoa</taxon>
        <taxon>Arthropoda</taxon>
        <taxon>Hexapoda</taxon>
        <taxon>Insecta</taxon>
        <taxon>Pterygota</taxon>
        <taxon>Neoptera</taxon>
        <taxon>Endopterygota</taxon>
        <taxon>Diptera</taxon>
        <taxon>Nematocera</taxon>
        <taxon>Culicoidea</taxon>
        <taxon>Culicidae</taxon>
        <taxon>Anophelinae</taxon>
        <taxon>Anopheles</taxon>
    </lineage>
</organism>
<protein>
    <submittedName>
        <fullName evidence="2">Uncharacterized protein</fullName>
    </submittedName>
</protein>
<evidence type="ECO:0000313" key="2">
    <source>
        <dbReference type="EnsemblMetazoa" id="AFAF010113-PA"/>
    </source>
</evidence>
<dbReference type="VEuPathDB" id="VectorBase:AFAF010113"/>
<dbReference type="EMBL" id="AXCN02002360">
    <property type="status" value="NOT_ANNOTATED_CDS"/>
    <property type="molecule type" value="Genomic_DNA"/>
</dbReference>
<dbReference type="Proteomes" id="UP000075886">
    <property type="component" value="Unassembled WGS sequence"/>
</dbReference>
<reference evidence="3" key="1">
    <citation type="submission" date="2014-01" db="EMBL/GenBank/DDBJ databases">
        <title>The Genome Sequence of Anopheles farauti FAR1 (V2).</title>
        <authorList>
            <consortium name="The Broad Institute Genomics Platform"/>
            <person name="Neafsey D.E."/>
            <person name="Besansky N."/>
            <person name="Howell P."/>
            <person name="Walton C."/>
            <person name="Young S.K."/>
            <person name="Zeng Q."/>
            <person name="Gargeya S."/>
            <person name="Fitzgerald M."/>
            <person name="Haas B."/>
            <person name="Abouelleil A."/>
            <person name="Allen A.W."/>
            <person name="Alvarado L."/>
            <person name="Arachchi H.M."/>
            <person name="Berlin A.M."/>
            <person name="Chapman S.B."/>
            <person name="Gainer-Dewar J."/>
            <person name="Goldberg J."/>
            <person name="Griggs A."/>
            <person name="Gujja S."/>
            <person name="Hansen M."/>
            <person name="Howarth C."/>
            <person name="Imamovic A."/>
            <person name="Ireland A."/>
            <person name="Larimer J."/>
            <person name="McCowan C."/>
            <person name="Murphy C."/>
            <person name="Pearson M."/>
            <person name="Poon T.W."/>
            <person name="Priest M."/>
            <person name="Roberts A."/>
            <person name="Saif S."/>
            <person name="Shea T."/>
            <person name="Sisk P."/>
            <person name="Sykes S."/>
            <person name="Wortman J."/>
            <person name="Nusbaum C."/>
            <person name="Birren B."/>
        </authorList>
    </citation>
    <scope>NUCLEOTIDE SEQUENCE [LARGE SCALE GENOMIC DNA]</scope>
    <source>
        <strain evidence="3">FAR1</strain>
    </source>
</reference>
<evidence type="ECO:0000313" key="3">
    <source>
        <dbReference type="Proteomes" id="UP000075886"/>
    </source>
</evidence>
<feature type="compositionally biased region" description="Low complexity" evidence="1">
    <location>
        <begin position="101"/>
        <end position="113"/>
    </location>
</feature>
<dbReference type="EnsemblMetazoa" id="AFAF010113-RA">
    <property type="protein sequence ID" value="AFAF010113-PA"/>
    <property type="gene ID" value="AFAF010113"/>
</dbReference>
<feature type="region of interest" description="Disordered" evidence="1">
    <location>
        <begin position="94"/>
        <end position="137"/>
    </location>
</feature>
<sequence length="227" mass="25852">MAEIAITEIDYLMREEHVREAMETTLKYASLLANIRMFESRDASQLVKMRLLVKEAEYQAATNVTANRASMESLVEERRQLIALRQEQRDRRIARVRGSRSRGSTGPYGRTSGASAHGRYCRRGASGGRNPSWGSDPHRRIETTNQASNGGCAMGLFKWGVQEPVGGIRNQARIEEELIQQHQRRLARQRSDAAASPQKTRLQQQQQLRRAANTATIYTLLLRRYPR</sequence>